<dbReference type="Proteomes" id="UP000189229">
    <property type="component" value="Unassembled WGS sequence"/>
</dbReference>
<comment type="caution">
    <text evidence="1">The sequence shown here is derived from an EMBL/GenBank/DDBJ whole genome shotgun (WGS) entry which is preliminary data.</text>
</comment>
<dbReference type="InterPro" id="IPR036691">
    <property type="entry name" value="Endo/exonu/phosph_ase_sf"/>
</dbReference>
<reference evidence="1 2" key="1">
    <citation type="submission" date="2017-02" db="EMBL/GenBank/DDBJ databases">
        <title>Complete genome sequences of Mycobacterium kansasii strains isolated from rhesus macaques.</title>
        <authorList>
            <person name="Panda A."/>
            <person name="Nagaraj S."/>
            <person name="Zhao X."/>
            <person name="Tettelin H."/>
            <person name="Detolla L.J."/>
        </authorList>
    </citation>
    <scope>NUCLEOTIDE SEQUENCE [LARGE SCALE GENOMIC DNA]</scope>
    <source>
        <strain evidence="1 2">11-3813</strain>
    </source>
</reference>
<evidence type="ECO:0000313" key="2">
    <source>
        <dbReference type="Proteomes" id="UP000189229"/>
    </source>
</evidence>
<dbReference type="EMBL" id="MVBM01000006">
    <property type="protein sequence ID" value="OOK70408.1"/>
    <property type="molecule type" value="Genomic_DNA"/>
</dbReference>
<proteinExistence type="predicted"/>
<dbReference type="SUPFAM" id="SSF56219">
    <property type="entry name" value="DNase I-like"/>
    <property type="match status" value="1"/>
</dbReference>
<name>A0A1V3WUJ3_MYCKA</name>
<accession>A0A1V3WUJ3</accession>
<organism evidence="1 2">
    <name type="scientific">Mycobacterium kansasii</name>
    <dbReference type="NCBI Taxonomy" id="1768"/>
    <lineage>
        <taxon>Bacteria</taxon>
        <taxon>Bacillati</taxon>
        <taxon>Actinomycetota</taxon>
        <taxon>Actinomycetes</taxon>
        <taxon>Mycobacteriales</taxon>
        <taxon>Mycobacteriaceae</taxon>
        <taxon>Mycobacterium</taxon>
    </lineage>
</organism>
<protein>
    <submittedName>
        <fullName evidence="1">Uncharacterized protein</fullName>
    </submittedName>
</protein>
<gene>
    <name evidence="1" type="ORF">BZL30_6052</name>
</gene>
<dbReference type="AlphaFoldDB" id="A0A1V3WUJ3"/>
<evidence type="ECO:0000313" key="1">
    <source>
        <dbReference type="EMBL" id="OOK70408.1"/>
    </source>
</evidence>
<sequence>MLTDAWVQVQGGPTSPPFAPTCKVGNECELLDKIFYRSGQGVTLTATGYSNEAPKFFNSNGQPLSDHSPPMVTFQYTADNVGP</sequence>